<dbReference type="RefSeq" id="WP_085127465.1">
    <property type="nucleotide sequence ID" value="NZ_FWZX01000062.1"/>
</dbReference>
<dbReference type="Proteomes" id="UP000192917">
    <property type="component" value="Unassembled WGS sequence"/>
</dbReference>
<feature type="domain" description="Phage-Barnase-EndoU-ColicinE5/D-RelE like nuclease 2" evidence="2">
    <location>
        <begin position="281"/>
        <end position="402"/>
    </location>
</feature>
<evidence type="ECO:0000259" key="1">
    <source>
        <dbReference type="Pfam" id="PF04233"/>
    </source>
</evidence>
<dbReference type="STRING" id="560819.SAMN05428998_1623"/>
<keyword evidence="4" id="KW-1185">Reference proteome</keyword>
<gene>
    <name evidence="3" type="ORF">SAMN05428998_1623</name>
</gene>
<proteinExistence type="predicted"/>
<dbReference type="Pfam" id="PF18810">
    <property type="entry name" value="PBECR2"/>
    <property type="match status" value="1"/>
</dbReference>
<evidence type="ECO:0000313" key="4">
    <source>
        <dbReference type="Proteomes" id="UP000192917"/>
    </source>
</evidence>
<accession>A0A1Y6CS94</accession>
<protein>
    <submittedName>
        <fullName evidence="3">Phage Mu protein F like protein</fullName>
    </submittedName>
</protein>
<evidence type="ECO:0000313" key="3">
    <source>
        <dbReference type="EMBL" id="SMF85346.1"/>
    </source>
</evidence>
<name>A0A1Y6CS94_9PROT</name>
<dbReference type="EMBL" id="FWZX01000062">
    <property type="protein sequence ID" value="SMF85346.1"/>
    <property type="molecule type" value="Genomic_DNA"/>
</dbReference>
<dbReference type="InterPro" id="IPR041110">
    <property type="entry name" value="PBECR2"/>
</dbReference>
<dbReference type="Pfam" id="PF04233">
    <property type="entry name" value="Phage_Mu_F"/>
    <property type="match status" value="1"/>
</dbReference>
<sequence>MADPFGLPFDEAIAYWRQKVPIPTRRWDDLWQGAHTRGFMVAGAMRDDLLADFQVAIGKAIESGSTIEEFRRDFDRIVERYGWTYNGGRGWRTRVIYQTNLDTAYQAGRYAQMTDPDVLSYRPYWRYRHGGSLNPRHQHQAWDGLVLAADDPWWETHYPPNGWGCSCYVEAITKRELQRLGKSGPDQAPDDGTYQYLDKRTGQTIEVPRGIDPGWAYNVGEAAYGRRLTDDAMAAWRAQGAAAWEQLTPGDWQSAGLPATIPVDAPKAKLGPAAGSIDELRQQIETAIGGAERLVTLPDGDRLLVNAAGLAEHLPLGRAPFVPFLPELLDEPAEIWLAFERHKGTGKVELRKRLVKLVQLDRTRPLLMVAQARKGVFEAWTMIPARDPGYAQRQRVGRLLWKRK</sequence>
<organism evidence="3 4">
    <name type="scientific">Tistlia consotensis USBA 355</name>
    <dbReference type="NCBI Taxonomy" id="560819"/>
    <lineage>
        <taxon>Bacteria</taxon>
        <taxon>Pseudomonadati</taxon>
        <taxon>Pseudomonadota</taxon>
        <taxon>Alphaproteobacteria</taxon>
        <taxon>Rhodospirillales</taxon>
        <taxon>Rhodovibrionaceae</taxon>
        <taxon>Tistlia</taxon>
    </lineage>
</organism>
<dbReference type="InterPro" id="IPR006528">
    <property type="entry name" value="Phage_head_morphogenesis_dom"/>
</dbReference>
<feature type="domain" description="Phage head morphogenesis" evidence="1">
    <location>
        <begin position="53"/>
        <end position="169"/>
    </location>
</feature>
<reference evidence="3" key="1">
    <citation type="submission" date="2017-04" db="EMBL/GenBank/DDBJ databases">
        <authorList>
            <person name="Afonso C.L."/>
            <person name="Miller P.J."/>
            <person name="Scott M.A."/>
            <person name="Spackman E."/>
            <person name="Goraichik I."/>
            <person name="Dimitrov K.M."/>
            <person name="Suarez D.L."/>
            <person name="Swayne D.E."/>
        </authorList>
    </citation>
    <scope>NUCLEOTIDE SEQUENCE [LARGE SCALE GENOMIC DNA]</scope>
    <source>
        <strain evidence="3">USBA 355</strain>
    </source>
</reference>
<dbReference type="AlphaFoldDB" id="A0A1Y6CS94"/>
<evidence type="ECO:0000259" key="2">
    <source>
        <dbReference type="Pfam" id="PF18810"/>
    </source>
</evidence>